<evidence type="ECO:0000313" key="2">
    <source>
        <dbReference type="EMBL" id="ADV35058.1"/>
    </source>
</evidence>
<dbReference type="Proteomes" id="UP000007473">
    <property type="component" value="Chromosome"/>
</dbReference>
<accession>A0AB32XD64</accession>
<dbReference type="KEGG" id="mfm:MfeM64YM_1063"/>
<protein>
    <recommendedName>
        <fullName evidence="1">UvrD-like helicase C-terminal domain-containing protein</fullName>
    </recommendedName>
</protein>
<feature type="domain" description="UvrD-like helicase C-terminal" evidence="1">
    <location>
        <begin position="3"/>
        <end position="44"/>
    </location>
</feature>
<evidence type="ECO:0000259" key="1">
    <source>
        <dbReference type="Pfam" id="PF13538"/>
    </source>
</evidence>
<gene>
    <name evidence="2" type="ordered locus">MfeM64YM_1063</name>
</gene>
<dbReference type="AlphaFoldDB" id="A0AB32XD64"/>
<dbReference type="SUPFAM" id="SSF52540">
    <property type="entry name" value="P-loop containing nucleoside triphosphate hydrolases"/>
    <property type="match status" value="1"/>
</dbReference>
<dbReference type="Pfam" id="PF13538">
    <property type="entry name" value="UvrD_C_2"/>
    <property type="match status" value="1"/>
</dbReference>
<reference evidence="2 3" key="1">
    <citation type="journal article" date="2011" name="J. Bacteriol.">
        <title>Genome sequence of the repetitive-sequence-rich Mycoplasma fermentans strain M64.</title>
        <authorList>
            <person name="Shu H.W."/>
            <person name="Liu T.T."/>
            <person name="Chang H.Y."/>
            <person name="Liu Y.M."/>
            <person name="Wu K.M."/>
            <person name="Shu H.Y."/>
            <person name="Tsai S.F."/>
            <person name="Hsiao K.J."/>
            <person name="Hu W.S."/>
            <person name="Ng W.V."/>
        </authorList>
    </citation>
    <scope>NUCLEOTIDE SEQUENCE [LARGE SCALE GENOMIC DNA]</scope>
    <source>
        <strain evidence="2 3">M64</strain>
    </source>
</reference>
<sequence>MNYYKVQGSESDVVIIYFDKNIAKYITKNHLYTALSRAKKKIIIMNDVDEFKEQYLN</sequence>
<proteinExistence type="predicted"/>
<dbReference type="EMBL" id="CP002458">
    <property type="protein sequence ID" value="ADV35058.1"/>
    <property type="molecule type" value="Genomic_DNA"/>
</dbReference>
<dbReference type="InterPro" id="IPR027417">
    <property type="entry name" value="P-loop_NTPase"/>
</dbReference>
<evidence type="ECO:0000313" key="3">
    <source>
        <dbReference type="Proteomes" id="UP000007473"/>
    </source>
</evidence>
<dbReference type="Gene3D" id="3.40.50.300">
    <property type="entry name" value="P-loop containing nucleotide triphosphate hydrolases"/>
    <property type="match status" value="1"/>
</dbReference>
<organism evidence="2 3">
    <name type="scientific">Mycoplasmopsis fermentans (strain M64)</name>
    <name type="common">Mycoplasma fermentans</name>
    <dbReference type="NCBI Taxonomy" id="943945"/>
    <lineage>
        <taxon>Bacteria</taxon>
        <taxon>Bacillati</taxon>
        <taxon>Mycoplasmatota</taxon>
        <taxon>Mycoplasmoidales</taxon>
        <taxon>Metamycoplasmataceae</taxon>
        <taxon>Mycoplasmopsis</taxon>
    </lineage>
</organism>
<name>A0AB32XD64_MYCFM</name>
<dbReference type="InterPro" id="IPR027785">
    <property type="entry name" value="UvrD-like_helicase_C"/>
</dbReference>
<dbReference type="CDD" id="cd18809">
    <property type="entry name" value="SF1_C_RecD"/>
    <property type="match status" value="1"/>
</dbReference>